<dbReference type="GO" id="GO:0005829">
    <property type="term" value="C:cytosol"/>
    <property type="evidence" value="ECO:0007669"/>
    <property type="project" value="TreeGrafter"/>
</dbReference>
<organism evidence="2 3">
    <name type="scientific">Nitrogeniibacter mangrovi</name>
    <dbReference type="NCBI Taxonomy" id="2016596"/>
    <lineage>
        <taxon>Bacteria</taxon>
        <taxon>Pseudomonadati</taxon>
        <taxon>Pseudomonadota</taxon>
        <taxon>Betaproteobacteria</taxon>
        <taxon>Rhodocyclales</taxon>
        <taxon>Zoogloeaceae</taxon>
        <taxon>Nitrogeniibacter</taxon>
    </lineage>
</organism>
<gene>
    <name evidence="2" type="primary">tsaB</name>
    <name evidence="2" type="ORF">G3580_07640</name>
</gene>
<dbReference type="EMBL" id="CP048836">
    <property type="protein sequence ID" value="QID17526.1"/>
    <property type="molecule type" value="Genomic_DNA"/>
</dbReference>
<dbReference type="InterPro" id="IPR043129">
    <property type="entry name" value="ATPase_NBD"/>
</dbReference>
<dbReference type="Gene3D" id="3.30.420.40">
    <property type="match status" value="2"/>
</dbReference>
<dbReference type="AlphaFoldDB" id="A0A6C1B1M5"/>
<reference evidence="2 3" key="1">
    <citation type="submission" date="2020-02" db="EMBL/GenBank/DDBJ databases">
        <title>Nitrogenibacter mangrovi gen. nov., sp. nov. isolated from mangrove sediment, a denitrifying betaproteobacterium.</title>
        <authorList>
            <person name="Liao H."/>
            <person name="Tian Y."/>
        </authorList>
    </citation>
    <scope>NUCLEOTIDE SEQUENCE [LARGE SCALE GENOMIC DNA]</scope>
    <source>
        <strain evidence="2 3">M9-3-2</strain>
    </source>
</reference>
<dbReference type="SUPFAM" id="SSF53067">
    <property type="entry name" value="Actin-like ATPase domain"/>
    <property type="match status" value="2"/>
</dbReference>
<proteinExistence type="predicted"/>
<dbReference type="GO" id="GO:0002949">
    <property type="term" value="P:tRNA threonylcarbamoyladenosine modification"/>
    <property type="evidence" value="ECO:0007669"/>
    <property type="project" value="InterPro"/>
</dbReference>
<accession>A0A6C1B1M5</accession>
<sequence length="227" mass="23565">MKLLGIETSCEIVTVAVATGEQLAQRRLDGTRTPSETLVPTALALLAEHGLSLSALDAIVLGVGPGAFTGLRLGCSVAQGFALTADLPVLPVCSLDAIAAAQPHPMVFVATDARMGETYHAAYRREGDDVLAVTAPACLPPELVALPEGAWWGAGSAFRACADRLLVNETRLLGCDAEAVPEASALLRLAQLRGLEAACDVTRIGPLYVRDKVALTTAERLARGGKA</sequence>
<name>A0A6C1B1M5_9RHOO</name>
<keyword evidence="2" id="KW-0808">Transferase</keyword>
<dbReference type="PANTHER" id="PTHR11735:SF11">
    <property type="entry name" value="TRNA THREONYLCARBAMOYLADENOSINE BIOSYNTHESIS PROTEIN TSAB"/>
    <property type="match status" value="1"/>
</dbReference>
<dbReference type="Pfam" id="PF00814">
    <property type="entry name" value="TsaD"/>
    <property type="match status" value="1"/>
</dbReference>
<dbReference type="GO" id="GO:0016740">
    <property type="term" value="F:transferase activity"/>
    <property type="evidence" value="ECO:0007669"/>
    <property type="project" value="UniProtKB-KW"/>
</dbReference>
<dbReference type="Proteomes" id="UP000501991">
    <property type="component" value="Chromosome"/>
</dbReference>
<dbReference type="PANTHER" id="PTHR11735">
    <property type="entry name" value="TRNA N6-ADENOSINE THREONYLCARBAMOYLTRANSFERASE"/>
    <property type="match status" value="1"/>
</dbReference>
<dbReference type="NCBIfam" id="TIGR03725">
    <property type="entry name" value="T6A_YeaZ"/>
    <property type="match status" value="1"/>
</dbReference>
<feature type="domain" description="Gcp-like" evidence="1">
    <location>
        <begin position="35"/>
        <end position="141"/>
    </location>
</feature>
<dbReference type="InterPro" id="IPR022496">
    <property type="entry name" value="T6A_TsaB"/>
</dbReference>
<evidence type="ECO:0000313" key="2">
    <source>
        <dbReference type="EMBL" id="QID17526.1"/>
    </source>
</evidence>
<dbReference type="RefSeq" id="WP_173764691.1">
    <property type="nucleotide sequence ID" value="NZ_CP048836.1"/>
</dbReference>
<dbReference type="InterPro" id="IPR000905">
    <property type="entry name" value="Gcp-like_dom"/>
</dbReference>
<dbReference type="CDD" id="cd24032">
    <property type="entry name" value="ASKHA_NBD_TsaB"/>
    <property type="match status" value="1"/>
</dbReference>
<evidence type="ECO:0000313" key="3">
    <source>
        <dbReference type="Proteomes" id="UP000501991"/>
    </source>
</evidence>
<dbReference type="KEGG" id="azq:G3580_07640"/>
<evidence type="ECO:0000259" key="1">
    <source>
        <dbReference type="Pfam" id="PF00814"/>
    </source>
</evidence>
<protein>
    <submittedName>
        <fullName evidence="2">tRNA (Adenosine(37)-N6)-threonylcarbamoyltransferase complex dimerization subunit type 1 TsaB</fullName>
    </submittedName>
</protein>
<keyword evidence="3" id="KW-1185">Reference proteome</keyword>